<protein>
    <submittedName>
        <fullName evidence="2">Uncharacterized protein</fullName>
    </submittedName>
</protein>
<name>A0ABQ5JUT8_9EUKA</name>
<comment type="caution">
    <text evidence="2">The sequence shown here is derived from an EMBL/GenBank/DDBJ whole genome shotgun (WGS) entry which is preliminary data.</text>
</comment>
<dbReference type="Proteomes" id="UP001057375">
    <property type="component" value="Unassembled WGS sequence"/>
</dbReference>
<feature type="compositionally biased region" description="Low complexity" evidence="1">
    <location>
        <begin position="172"/>
        <end position="181"/>
    </location>
</feature>
<feature type="compositionally biased region" description="Low complexity" evidence="1">
    <location>
        <begin position="242"/>
        <end position="277"/>
    </location>
</feature>
<dbReference type="EMBL" id="BQXS01011898">
    <property type="protein sequence ID" value="GKT17951.1"/>
    <property type="molecule type" value="Genomic_DNA"/>
</dbReference>
<keyword evidence="3" id="KW-1185">Reference proteome</keyword>
<reference evidence="2" key="1">
    <citation type="submission" date="2022-03" db="EMBL/GenBank/DDBJ databases">
        <title>Draft genome sequence of Aduncisulcus paluster, a free-living microaerophilic Fornicata.</title>
        <authorList>
            <person name="Yuyama I."/>
            <person name="Kume K."/>
            <person name="Tamura T."/>
            <person name="Inagaki Y."/>
            <person name="Hashimoto T."/>
        </authorList>
    </citation>
    <scope>NUCLEOTIDE SEQUENCE</scope>
    <source>
        <strain evidence="2">NY0171</strain>
    </source>
</reference>
<organism evidence="2 3">
    <name type="scientific">Aduncisulcus paluster</name>
    <dbReference type="NCBI Taxonomy" id="2918883"/>
    <lineage>
        <taxon>Eukaryota</taxon>
        <taxon>Metamonada</taxon>
        <taxon>Carpediemonas-like organisms</taxon>
        <taxon>Aduncisulcus</taxon>
    </lineage>
</organism>
<feature type="non-terminal residue" evidence="2">
    <location>
        <position position="277"/>
    </location>
</feature>
<evidence type="ECO:0000313" key="2">
    <source>
        <dbReference type="EMBL" id="GKT17951.1"/>
    </source>
</evidence>
<accession>A0ABQ5JUT8</accession>
<sequence length="277" mass="30399">MFEKDKKYFPSSLGYQMHSSIVSAPMDEGTDRTNSYKIHPSSGSPAPQLAIFSLEDQCPPPFLDDTSLPSKAMNMQRPKLTKVHSLGSLADIKKRQRMTQVSQHYSFPVQSGPHVQFSQYSNAALTFHDPKFHTMSSLHSSLPPDTFRQPYSCQHFPQISQPFKTDHPPPSESSNPPSYGSVPHRVGVSHSSVPKMQQVSSGSVYYEDSGIYKPGFPRQYPSRTLITESDKSLHASTSCPNLSAPQSSHSSLHSSTTSSVQSSACSPLPTLPSSTLP</sequence>
<evidence type="ECO:0000256" key="1">
    <source>
        <dbReference type="SAM" id="MobiDB-lite"/>
    </source>
</evidence>
<evidence type="ECO:0000313" key="3">
    <source>
        <dbReference type="Proteomes" id="UP001057375"/>
    </source>
</evidence>
<proteinExistence type="predicted"/>
<feature type="region of interest" description="Disordered" evidence="1">
    <location>
        <begin position="217"/>
        <end position="277"/>
    </location>
</feature>
<gene>
    <name evidence="2" type="ORF">ADUPG1_011206</name>
</gene>
<feature type="region of interest" description="Disordered" evidence="1">
    <location>
        <begin position="158"/>
        <end position="195"/>
    </location>
</feature>